<dbReference type="PROSITE" id="PS50835">
    <property type="entry name" value="IG_LIKE"/>
    <property type="match status" value="1"/>
</dbReference>
<dbReference type="Proteomes" id="UP000031036">
    <property type="component" value="Unassembled WGS sequence"/>
</dbReference>
<dbReference type="OrthoDB" id="5857426at2759"/>
<gene>
    <name evidence="3" type="ORF">Tcan_15968</name>
</gene>
<feature type="domain" description="Ig-like" evidence="2">
    <location>
        <begin position="22"/>
        <end position="134"/>
    </location>
</feature>
<name>A0A0B2URJ5_TOXCA</name>
<dbReference type="Gene3D" id="2.60.40.10">
    <property type="entry name" value="Immunoglobulins"/>
    <property type="match status" value="1"/>
</dbReference>
<organism evidence="3 4">
    <name type="scientific">Toxocara canis</name>
    <name type="common">Canine roundworm</name>
    <dbReference type="NCBI Taxonomy" id="6265"/>
    <lineage>
        <taxon>Eukaryota</taxon>
        <taxon>Metazoa</taxon>
        <taxon>Ecdysozoa</taxon>
        <taxon>Nematoda</taxon>
        <taxon>Chromadorea</taxon>
        <taxon>Rhabditida</taxon>
        <taxon>Spirurina</taxon>
        <taxon>Ascaridomorpha</taxon>
        <taxon>Ascaridoidea</taxon>
        <taxon>Toxocaridae</taxon>
        <taxon>Toxocara</taxon>
    </lineage>
</organism>
<dbReference type="InterPro" id="IPR007110">
    <property type="entry name" value="Ig-like_dom"/>
</dbReference>
<protein>
    <recommendedName>
        <fullName evidence="2">Ig-like domain-containing protein</fullName>
    </recommendedName>
</protein>
<evidence type="ECO:0000313" key="3">
    <source>
        <dbReference type="EMBL" id="KHN72028.1"/>
    </source>
</evidence>
<evidence type="ECO:0000259" key="2">
    <source>
        <dbReference type="PROSITE" id="PS50835"/>
    </source>
</evidence>
<dbReference type="OMA" id="KAEPYYV"/>
<dbReference type="EMBL" id="JPKZ01004119">
    <property type="protein sequence ID" value="KHN72028.1"/>
    <property type="molecule type" value="Genomic_DNA"/>
</dbReference>
<feature type="signal peptide" evidence="1">
    <location>
        <begin position="1"/>
        <end position="22"/>
    </location>
</feature>
<feature type="chain" id="PRO_5002076528" description="Ig-like domain-containing protein" evidence="1">
    <location>
        <begin position="23"/>
        <end position="148"/>
    </location>
</feature>
<dbReference type="SUPFAM" id="SSF48726">
    <property type="entry name" value="Immunoglobulin"/>
    <property type="match status" value="1"/>
</dbReference>
<dbReference type="STRING" id="6265.A0A0B2URJ5"/>
<dbReference type="AlphaFoldDB" id="A0A0B2URJ5"/>
<keyword evidence="4" id="KW-1185">Reference proteome</keyword>
<dbReference type="InterPro" id="IPR013783">
    <property type="entry name" value="Ig-like_fold"/>
</dbReference>
<evidence type="ECO:0000256" key="1">
    <source>
        <dbReference type="SAM" id="SignalP"/>
    </source>
</evidence>
<keyword evidence="1" id="KW-0732">Signal</keyword>
<proteinExistence type="predicted"/>
<sequence>MLPRKELSIIPLFIILITGVTPQLSEESPFVMKPKPEPYFVSEGEQGVVLECSFSQKFLNKSRYESSWTAVTDDVPRHLTRNEVSFAKSRYDLLANDAHYNLRIRRVELLRDNGKFYCTILDKETGSQKSAAATIVVVGELSSSHCFL</sequence>
<dbReference type="InterPro" id="IPR036179">
    <property type="entry name" value="Ig-like_dom_sf"/>
</dbReference>
<comment type="caution">
    <text evidence="3">The sequence shown here is derived from an EMBL/GenBank/DDBJ whole genome shotgun (WGS) entry which is preliminary data.</text>
</comment>
<evidence type="ECO:0000313" key="4">
    <source>
        <dbReference type="Proteomes" id="UP000031036"/>
    </source>
</evidence>
<reference evidence="3 4" key="1">
    <citation type="submission" date="2014-11" db="EMBL/GenBank/DDBJ databases">
        <title>Genetic blueprint of the zoonotic pathogen Toxocara canis.</title>
        <authorList>
            <person name="Zhu X.-Q."/>
            <person name="Korhonen P.K."/>
            <person name="Cai H."/>
            <person name="Young N.D."/>
            <person name="Nejsum P."/>
            <person name="von Samson-Himmelstjerna G."/>
            <person name="Boag P.R."/>
            <person name="Tan P."/>
            <person name="Li Q."/>
            <person name="Min J."/>
            <person name="Yang Y."/>
            <person name="Wang X."/>
            <person name="Fang X."/>
            <person name="Hall R.S."/>
            <person name="Hofmann A."/>
            <person name="Sternberg P.W."/>
            <person name="Jex A.R."/>
            <person name="Gasser R.B."/>
        </authorList>
    </citation>
    <scope>NUCLEOTIDE SEQUENCE [LARGE SCALE GENOMIC DNA]</scope>
    <source>
        <strain evidence="3">PN_DK_2014</strain>
    </source>
</reference>
<accession>A0A0B2URJ5</accession>